<accession>A0A6A6VNV7</accession>
<dbReference type="EMBL" id="MU006561">
    <property type="protein sequence ID" value="KAF2752308.1"/>
    <property type="molecule type" value="Genomic_DNA"/>
</dbReference>
<feature type="region of interest" description="Disordered" evidence="1">
    <location>
        <begin position="482"/>
        <end position="517"/>
    </location>
</feature>
<evidence type="ECO:0000256" key="1">
    <source>
        <dbReference type="SAM" id="MobiDB-lite"/>
    </source>
</evidence>
<name>A0A6A6VNV7_9PLEO</name>
<sequence>MPGIRDYSKPDNGPCHISYMILLRKWRDTDLFPPLTQMEARILRFNIQPSGSRDSEQPWTELGRNNVDNSLTDTEISGRWQSAFNNSQKATKVKSAKCLPLRQSSEVVPGRLLFNANASSPNKMLFGMDGNPFQAASMYDASTDAVIHNYTSIYLQHLFTSILYQPHSLHLTMALSLVSLTEHLEKHSPAIPFGRWAKRKDIEAWNSGKEPEEPSPTPRRPRSVWRDLAPKKSNPYGLEGARPGPIPPQVPDPSIWTSKSTPRDRDQGFYYKNLSQINYNNKVSATRQTLQNLKFIELDYDKCAGKIVQTRVDRLSIKEDRARMLRTLSLVDAEEIQEFDTETARLIEKNHSVEEGIYKDWDSAISKGNKLISSFEAVFGENLFPDGRDNDATWATARDALRRGEEREGRVRTLDAAREGERVESTPPLPGLVLVPKGPMPIAVLEVFFPLVPIDDEDTVDDGYLADDEDSGEDEYLAVDGYLADDEDSGEDESPADSIYLSEEEAYGAGREERFED</sequence>
<feature type="compositionally biased region" description="Acidic residues" evidence="1">
    <location>
        <begin position="482"/>
        <end position="495"/>
    </location>
</feature>
<dbReference type="AlphaFoldDB" id="A0A6A6VNV7"/>
<dbReference type="Proteomes" id="UP000799440">
    <property type="component" value="Unassembled WGS sequence"/>
</dbReference>
<reference evidence="2" key="1">
    <citation type="journal article" date="2020" name="Stud. Mycol.">
        <title>101 Dothideomycetes genomes: a test case for predicting lifestyles and emergence of pathogens.</title>
        <authorList>
            <person name="Haridas S."/>
            <person name="Albert R."/>
            <person name="Binder M."/>
            <person name="Bloem J."/>
            <person name="Labutti K."/>
            <person name="Salamov A."/>
            <person name="Andreopoulos B."/>
            <person name="Baker S."/>
            <person name="Barry K."/>
            <person name="Bills G."/>
            <person name="Bluhm B."/>
            <person name="Cannon C."/>
            <person name="Castanera R."/>
            <person name="Culley D."/>
            <person name="Daum C."/>
            <person name="Ezra D."/>
            <person name="Gonzalez J."/>
            <person name="Henrissat B."/>
            <person name="Kuo A."/>
            <person name="Liang C."/>
            <person name="Lipzen A."/>
            <person name="Lutzoni F."/>
            <person name="Magnuson J."/>
            <person name="Mondo S."/>
            <person name="Nolan M."/>
            <person name="Ohm R."/>
            <person name="Pangilinan J."/>
            <person name="Park H.-J."/>
            <person name="Ramirez L."/>
            <person name="Alfaro M."/>
            <person name="Sun H."/>
            <person name="Tritt A."/>
            <person name="Yoshinaga Y."/>
            <person name="Zwiers L.-H."/>
            <person name="Turgeon B."/>
            <person name="Goodwin S."/>
            <person name="Spatafora J."/>
            <person name="Crous P."/>
            <person name="Grigoriev I."/>
        </authorList>
    </citation>
    <scope>NUCLEOTIDE SEQUENCE</scope>
    <source>
        <strain evidence="2">CBS 119925</strain>
    </source>
</reference>
<gene>
    <name evidence="2" type="ORF">M011DRAFT_498907</name>
</gene>
<evidence type="ECO:0000313" key="3">
    <source>
        <dbReference type="Proteomes" id="UP000799440"/>
    </source>
</evidence>
<feature type="region of interest" description="Disordered" evidence="1">
    <location>
        <begin position="205"/>
        <end position="263"/>
    </location>
</feature>
<evidence type="ECO:0000313" key="2">
    <source>
        <dbReference type="EMBL" id="KAF2752308.1"/>
    </source>
</evidence>
<organism evidence="2 3">
    <name type="scientific">Sporormia fimetaria CBS 119925</name>
    <dbReference type="NCBI Taxonomy" id="1340428"/>
    <lineage>
        <taxon>Eukaryota</taxon>
        <taxon>Fungi</taxon>
        <taxon>Dikarya</taxon>
        <taxon>Ascomycota</taxon>
        <taxon>Pezizomycotina</taxon>
        <taxon>Dothideomycetes</taxon>
        <taxon>Pleosporomycetidae</taxon>
        <taxon>Pleosporales</taxon>
        <taxon>Sporormiaceae</taxon>
        <taxon>Sporormia</taxon>
    </lineage>
</organism>
<protein>
    <submittedName>
        <fullName evidence="2">Uncharacterized protein</fullName>
    </submittedName>
</protein>
<proteinExistence type="predicted"/>
<keyword evidence="3" id="KW-1185">Reference proteome</keyword>